<feature type="domain" description="HTH lacI-type" evidence="4">
    <location>
        <begin position="27"/>
        <end position="81"/>
    </location>
</feature>
<evidence type="ECO:0000259" key="4">
    <source>
        <dbReference type="PROSITE" id="PS50932"/>
    </source>
</evidence>
<dbReference type="CDD" id="cd01392">
    <property type="entry name" value="HTH_LacI"/>
    <property type="match status" value="1"/>
</dbReference>
<keyword evidence="3" id="KW-0804">Transcription</keyword>
<keyword evidence="2 5" id="KW-0238">DNA-binding</keyword>
<dbReference type="InterPro" id="IPR010982">
    <property type="entry name" value="Lambda_DNA-bd_dom_sf"/>
</dbReference>
<dbReference type="Proteomes" id="UP001501645">
    <property type="component" value="Unassembled WGS sequence"/>
</dbReference>
<comment type="caution">
    <text evidence="5">The sequence shown here is derived from an EMBL/GenBank/DDBJ whole genome shotgun (WGS) entry which is preliminary data.</text>
</comment>
<dbReference type="InterPro" id="IPR000843">
    <property type="entry name" value="HTH_LacI"/>
</dbReference>
<dbReference type="GO" id="GO:0003677">
    <property type="term" value="F:DNA binding"/>
    <property type="evidence" value="ECO:0007669"/>
    <property type="project" value="UniProtKB-KW"/>
</dbReference>
<dbReference type="PROSITE" id="PS50932">
    <property type="entry name" value="HTH_LACI_2"/>
    <property type="match status" value="1"/>
</dbReference>
<dbReference type="SUPFAM" id="SSF47413">
    <property type="entry name" value="lambda repressor-like DNA-binding domains"/>
    <property type="match status" value="1"/>
</dbReference>
<dbReference type="InterPro" id="IPR046335">
    <property type="entry name" value="LacI/GalR-like_sensor"/>
</dbReference>
<dbReference type="Pfam" id="PF13377">
    <property type="entry name" value="Peripla_BP_3"/>
    <property type="match status" value="1"/>
</dbReference>
<dbReference type="Pfam" id="PF00356">
    <property type="entry name" value="LacI"/>
    <property type="match status" value="1"/>
</dbReference>
<dbReference type="EMBL" id="BAABKO010000002">
    <property type="protein sequence ID" value="GAA4769771.1"/>
    <property type="molecule type" value="Genomic_DNA"/>
</dbReference>
<evidence type="ECO:0000256" key="1">
    <source>
        <dbReference type="ARBA" id="ARBA00023015"/>
    </source>
</evidence>
<dbReference type="Gene3D" id="1.10.260.40">
    <property type="entry name" value="lambda repressor-like DNA-binding domains"/>
    <property type="match status" value="1"/>
</dbReference>
<gene>
    <name evidence="5" type="ORF">GCM10023351_11810</name>
</gene>
<dbReference type="InterPro" id="IPR028082">
    <property type="entry name" value="Peripla_BP_I"/>
</dbReference>
<accession>A0ABP8ZZ34</accession>
<dbReference type="PANTHER" id="PTHR30146:SF109">
    <property type="entry name" value="HTH-TYPE TRANSCRIPTIONAL REGULATOR GALS"/>
    <property type="match status" value="1"/>
</dbReference>
<organism evidence="5 6">
    <name type="scientific">Microbacterium gilvum</name>
    <dbReference type="NCBI Taxonomy" id="1336204"/>
    <lineage>
        <taxon>Bacteria</taxon>
        <taxon>Bacillati</taxon>
        <taxon>Actinomycetota</taxon>
        <taxon>Actinomycetes</taxon>
        <taxon>Micrococcales</taxon>
        <taxon>Microbacteriaceae</taxon>
        <taxon>Microbacterium</taxon>
    </lineage>
</organism>
<evidence type="ECO:0000256" key="3">
    <source>
        <dbReference type="ARBA" id="ARBA00023163"/>
    </source>
</evidence>
<evidence type="ECO:0000313" key="5">
    <source>
        <dbReference type="EMBL" id="GAA4769771.1"/>
    </source>
</evidence>
<protein>
    <submittedName>
        <fullName evidence="5">LacI family DNA-binding transcriptional regulator</fullName>
    </submittedName>
</protein>
<dbReference type="SMART" id="SM00354">
    <property type="entry name" value="HTH_LACI"/>
    <property type="match status" value="1"/>
</dbReference>
<name>A0ABP8ZZ34_9MICO</name>
<dbReference type="PANTHER" id="PTHR30146">
    <property type="entry name" value="LACI-RELATED TRANSCRIPTIONAL REPRESSOR"/>
    <property type="match status" value="1"/>
</dbReference>
<keyword evidence="1" id="KW-0805">Transcription regulation</keyword>
<reference evidence="6" key="1">
    <citation type="journal article" date="2019" name="Int. J. Syst. Evol. Microbiol.">
        <title>The Global Catalogue of Microorganisms (GCM) 10K type strain sequencing project: providing services to taxonomists for standard genome sequencing and annotation.</title>
        <authorList>
            <consortium name="The Broad Institute Genomics Platform"/>
            <consortium name="The Broad Institute Genome Sequencing Center for Infectious Disease"/>
            <person name="Wu L."/>
            <person name="Ma J."/>
        </authorList>
    </citation>
    <scope>NUCLEOTIDE SEQUENCE [LARGE SCALE GENOMIC DNA]</scope>
    <source>
        <strain evidence="6">JCM 18537</strain>
    </source>
</reference>
<evidence type="ECO:0000256" key="2">
    <source>
        <dbReference type="ARBA" id="ARBA00023125"/>
    </source>
</evidence>
<sequence length="350" mass="37369">MAAAVPAVNRFLGTGVRRGGLCMEKRATSRDVARVAGVSQSTVSFVFTGREGISEATRERVLHAAAELNYRPNLAARSMRTQRTGRVAVLMTVSALNPQDLLHGVTDAAGEAGYVVEVVYVPGDPGARSVRIGELVDSRQYEGILSFTPLRTPSTAAEDTVVLSLSEFDEEMHMTGEFTDARPVVEMMERLAELGHTRFLHITGSLTYPSAVARRDAYLATVERLGATSLGVIEGDWSAATGYATVAGLPDDTPPFALIAANDLVATGALRAAVLRGWSVPGDLSITGWDDTDQSAYLVPSLTTVVQDREALGANAMRRLVAAIRREPVPEPATGLQHVVWRESVGAPRA</sequence>
<evidence type="ECO:0000313" key="6">
    <source>
        <dbReference type="Proteomes" id="UP001501645"/>
    </source>
</evidence>
<dbReference type="Gene3D" id="3.40.50.2300">
    <property type="match status" value="2"/>
</dbReference>
<proteinExistence type="predicted"/>
<keyword evidence="6" id="KW-1185">Reference proteome</keyword>
<dbReference type="SUPFAM" id="SSF53822">
    <property type="entry name" value="Periplasmic binding protein-like I"/>
    <property type="match status" value="1"/>
</dbReference>